<comment type="caution">
    <text evidence="2">The sequence shown here is derived from an EMBL/GenBank/DDBJ whole genome shotgun (WGS) entry which is preliminary data.</text>
</comment>
<dbReference type="Proteomes" id="UP001465755">
    <property type="component" value="Unassembled WGS sequence"/>
</dbReference>
<feature type="compositionally biased region" description="Basic and acidic residues" evidence="1">
    <location>
        <begin position="81"/>
        <end position="91"/>
    </location>
</feature>
<protein>
    <submittedName>
        <fullName evidence="2">Uncharacterized protein</fullName>
    </submittedName>
</protein>
<feature type="compositionally biased region" description="Basic and acidic residues" evidence="1">
    <location>
        <begin position="109"/>
        <end position="130"/>
    </location>
</feature>
<gene>
    <name evidence="2" type="ORF">WJX73_003706</name>
</gene>
<reference evidence="2 3" key="1">
    <citation type="journal article" date="2024" name="Nat. Commun.">
        <title>Phylogenomics reveals the evolutionary origins of lichenization in chlorophyte algae.</title>
        <authorList>
            <person name="Puginier C."/>
            <person name="Libourel C."/>
            <person name="Otte J."/>
            <person name="Skaloud P."/>
            <person name="Haon M."/>
            <person name="Grisel S."/>
            <person name="Petersen M."/>
            <person name="Berrin J.G."/>
            <person name="Delaux P.M."/>
            <person name="Dal Grande F."/>
            <person name="Keller J."/>
        </authorList>
    </citation>
    <scope>NUCLEOTIDE SEQUENCE [LARGE SCALE GENOMIC DNA]</scope>
    <source>
        <strain evidence="2 3">SAG 2036</strain>
    </source>
</reference>
<sequence>MLTRILQQSQSVLRGPCRQIAPASLTSWRELQTSNPSLAQNHCDDPNRVKDEKEKYMSGKSTSTVKGMKGWHEPLASESEAAIKAEKHSSEETIEEMQAHTVKKVKVLHHGEEDDEEHHPPKNIPERAKK</sequence>
<accession>A0AAW1NTD8</accession>
<evidence type="ECO:0000256" key="1">
    <source>
        <dbReference type="SAM" id="MobiDB-lite"/>
    </source>
</evidence>
<proteinExistence type="predicted"/>
<evidence type="ECO:0000313" key="2">
    <source>
        <dbReference type="EMBL" id="KAK9791167.1"/>
    </source>
</evidence>
<feature type="region of interest" description="Disordered" evidence="1">
    <location>
        <begin position="32"/>
        <end position="130"/>
    </location>
</feature>
<organism evidence="2 3">
    <name type="scientific">Symbiochloris irregularis</name>
    <dbReference type="NCBI Taxonomy" id="706552"/>
    <lineage>
        <taxon>Eukaryota</taxon>
        <taxon>Viridiplantae</taxon>
        <taxon>Chlorophyta</taxon>
        <taxon>core chlorophytes</taxon>
        <taxon>Trebouxiophyceae</taxon>
        <taxon>Trebouxiales</taxon>
        <taxon>Trebouxiaceae</taxon>
        <taxon>Symbiochloris</taxon>
    </lineage>
</organism>
<feature type="compositionally biased region" description="Basic and acidic residues" evidence="1">
    <location>
        <begin position="42"/>
        <end position="57"/>
    </location>
</feature>
<dbReference type="AlphaFoldDB" id="A0AAW1NTD8"/>
<name>A0AAW1NTD8_9CHLO</name>
<keyword evidence="3" id="KW-1185">Reference proteome</keyword>
<dbReference type="EMBL" id="JALJOQ010000181">
    <property type="protein sequence ID" value="KAK9791167.1"/>
    <property type="molecule type" value="Genomic_DNA"/>
</dbReference>
<evidence type="ECO:0000313" key="3">
    <source>
        <dbReference type="Proteomes" id="UP001465755"/>
    </source>
</evidence>